<keyword evidence="2" id="KW-1133">Transmembrane helix</keyword>
<dbReference type="PANTHER" id="PTHR23167">
    <property type="entry name" value="CALPONIN HOMOLOGY DOMAIN-CONTAINING PROTEIN DDB_G0272472-RELATED"/>
    <property type="match status" value="1"/>
</dbReference>
<feature type="transmembrane region" description="Helical" evidence="2">
    <location>
        <begin position="471"/>
        <end position="496"/>
    </location>
</feature>
<dbReference type="InterPro" id="IPR001715">
    <property type="entry name" value="CH_dom"/>
</dbReference>
<evidence type="ECO:0000256" key="1">
    <source>
        <dbReference type="SAM" id="MobiDB-lite"/>
    </source>
</evidence>
<dbReference type="PANTHER" id="PTHR23167:SF46">
    <property type="entry name" value="EPS15 HOMOLOGY DOMAIN CONTAINING PROTEIN-BINDING PROTEIN 1, ISOFORM F"/>
    <property type="match status" value="1"/>
</dbReference>
<protein>
    <recommendedName>
        <fullName evidence="3">Calponin-homology (CH) domain-containing protein</fullName>
    </recommendedName>
</protein>
<dbReference type="InterPro" id="IPR050540">
    <property type="entry name" value="F-actin_Monoox_Mical"/>
</dbReference>
<dbReference type="Proteomes" id="UP001057375">
    <property type="component" value="Unassembled WGS sequence"/>
</dbReference>
<keyword evidence="5" id="KW-1185">Reference proteome</keyword>
<feature type="domain" description="Calponin-homology (CH)" evidence="3">
    <location>
        <begin position="1738"/>
        <end position="1842"/>
    </location>
</feature>
<sequence length="1947" mass="207052">MILSDTLTLSIARLLYERIDSSSSPPFDNPFQEVQWQLENREKFFGEGPNQASIVAASKSFSHESLESLNSINNAISLLFKSSIQYNLISSLVCAKISCSTCGMFYSSEQLPMIRLESSYTKSFPLSIAQKLSSIFEGDSSASGATSIIKEPCSKCSGPLTKKPFSCIELFDDQVSHVCIGFDDSFIEAPSTLKPIEISQNVSFPVIFKDDITSSPVDRALKPATASELRKGRLVALVCHGSDGFSILFRQSSADITTERVEWSLYRPGIPSLIQVKERKVNTYLSERGHSLGKLCGEVCMVVYALSSPTLSPRPLIDPDIPPLGLGSRTSSTPSTKPPNPYGSVGPDTTVFEEVQGYHGSASSTSHRPPRSSHSRYGSRGGAGSRRPSTMSQFITDHDIDRVMADGGGTDTEMGGSSYRSGPNVAGSPYISMRNTREDLTTHPAINEVVSLGRHDCNCFDFIFEETSGRIICMIVTIILFLLLSILSIVMMVSLASLRQELNQKFADTLEIDSIIVSSLTVKDSLTVTSLSAPDSASLSISSPLEVDSITVADISITSTLSTASFEAYDAVVTHSFESNSNTFDSITVTTAAIDSLTMSSLETDSLTVTSLSAPDSASLSISSPLEVDSITVADISITSTLSTASFEALELTVDTINATTANITDENVTNYNVDAISVADASNLSGIVIEDAEYVGILHVENMEVSSTITSTYLEISSLTVSGSAIFNGGLTSAGTIQGTTLAATVEITAPDIYIDDTLTVDSFKSSSGTITRLVSLDSLVVDGTMQMTNLSVTGSIYGGTLNITSDASIGGDTITSGLQVSDSTTFGDVTCDNITLTDGGVVTSDSVVTSALTVNGDSTITGALEAFSVDATDTLTALNNVDINYEPWTSGTFTVTDLIVDNSLTAVDGVFTTLEVTGGSSLSGDVTIADNLTVVNDASIGNELTVEAGIIVTTNGVSVTDGGIDIDAGGLAVAGGVSVESGNVTVDVGNLVVSTGFALVAAGLTVTGDALMNNNLTVVGTITGNSDLAITGSISGESLSVVDITTTGAIDIGTDLTVAGDTTVDTFTASSISGETATLSSTLTVTGDITTAATLNAEYASVSETILGKKLSVTDTIAGHTITGYSTEVDYLTVDYEATIADLTVSNTAIINTVKATSMEVSSSVSMEVLSITNVVAEQLSVTGSASISSLSISGTGLSTNSITADEVNVSEVLVAPYIVAWQGLGVVSDESLLGDSLEYISKASFITAGEASNTLHINGTSLYSPPPRNTNITPVPSSTKFDNCLFDSAFNHTTLDDGITLGLCTVESSTYGRLRLQRCKDRACSASVQIDAPFFVNLDSGHNPVSIFTDSTNHYPTLSLVNNEGKALATRCEDIYCSSIPAGVTLLDLASNPVESVASMESSGAPLFVFYTSYANILYVVSCETGSDTFCNTKVSITLKQFTSGSTYSTLASGSEVELGISQYNHASGLPVVAVQPNSISPTFFICSDSTCSSGATEYTLTATTTDCAPRIIDSLDAMYVYCLDTSSQLLYLRSIVNDTVSDTVSINMNGYVDGILSQKHFIFIPRFYEGVGGASSSGTLTSRAGILSLHDMSPDPAELRVSYLNPELSAIDGSGLMYKLDSDYTLEEDAVLFESGGSIFVTTTHDANDFVDDGIAFGHVAEELIPAKGKIVPKLKQNAQFHIQKKKNLEIVFSALARKRFPASKYNVMEIDVVELMDDLVERFIISRIKLSKLKGQSALLEWAKEVTERYRHVNIENFTVSFADGWALTCLLHFFSPQLVDLDKCTKLSNSTRIHQIISTLHQKCGVPPIITARDFSDPIPHKVMVFYVSLIFLRFKRFRPASLQCLQVSHLMRLLVERDMNERDFETLGHEVGKNMDDTISILNSIVKGKLPPGMKMKDIWRIVQEMTELEDEEEDASPGEAEGGDVPKKKKFKSHGEELS</sequence>
<keyword evidence="2" id="KW-0472">Membrane</keyword>
<dbReference type="SUPFAM" id="SSF47576">
    <property type="entry name" value="Calponin-homology domain, CH-domain"/>
    <property type="match status" value="1"/>
</dbReference>
<dbReference type="Pfam" id="PF00307">
    <property type="entry name" value="CH"/>
    <property type="match status" value="1"/>
</dbReference>
<organism evidence="4 5">
    <name type="scientific">Aduncisulcus paluster</name>
    <dbReference type="NCBI Taxonomy" id="2918883"/>
    <lineage>
        <taxon>Eukaryota</taxon>
        <taxon>Metamonada</taxon>
        <taxon>Carpediemonas-like organisms</taxon>
        <taxon>Aduncisulcus</taxon>
    </lineage>
</organism>
<proteinExistence type="predicted"/>
<feature type="compositionally biased region" description="Low complexity" evidence="1">
    <location>
        <begin position="323"/>
        <end position="335"/>
    </location>
</feature>
<evidence type="ECO:0000313" key="5">
    <source>
        <dbReference type="Proteomes" id="UP001057375"/>
    </source>
</evidence>
<dbReference type="InterPro" id="IPR036872">
    <property type="entry name" value="CH_dom_sf"/>
</dbReference>
<feature type="region of interest" description="Disordered" evidence="1">
    <location>
        <begin position="409"/>
        <end position="428"/>
    </location>
</feature>
<comment type="caution">
    <text evidence="4">The sequence shown here is derived from an EMBL/GenBank/DDBJ whole genome shotgun (WGS) entry which is preliminary data.</text>
</comment>
<accession>A0ABQ5JZP0</accession>
<feature type="compositionally biased region" description="Acidic residues" evidence="1">
    <location>
        <begin position="1915"/>
        <end position="1924"/>
    </location>
</feature>
<keyword evidence="2" id="KW-0812">Transmembrane</keyword>
<dbReference type="EMBL" id="BQXS01012483">
    <property type="protein sequence ID" value="GKT23726.1"/>
    <property type="molecule type" value="Genomic_DNA"/>
</dbReference>
<reference evidence="4" key="1">
    <citation type="submission" date="2022-03" db="EMBL/GenBank/DDBJ databases">
        <title>Draft genome sequence of Aduncisulcus paluster, a free-living microaerophilic Fornicata.</title>
        <authorList>
            <person name="Yuyama I."/>
            <person name="Kume K."/>
            <person name="Tamura T."/>
            <person name="Inagaki Y."/>
            <person name="Hashimoto T."/>
        </authorList>
    </citation>
    <scope>NUCLEOTIDE SEQUENCE</scope>
    <source>
        <strain evidence="4">NY0171</strain>
    </source>
</reference>
<feature type="region of interest" description="Disordered" evidence="1">
    <location>
        <begin position="1915"/>
        <end position="1947"/>
    </location>
</feature>
<dbReference type="Gene3D" id="1.10.418.10">
    <property type="entry name" value="Calponin-like domain"/>
    <property type="match status" value="1"/>
</dbReference>
<evidence type="ECO:0000259" key="3">
    <source>
        <dbReference type="PROSITE" id="PS50021"/>
    </source>
</evidence>
<gene>
    <name evidence="4" type="ORF">ADUPG1_012512</name>
</gene>
<feature type="non-terminal residue" evidence="4">
    <location>
        <position position="1947"/>
    </location>
</feature>
<name>A0ABQ5JZP0_9EUKA</name>
<evidence type="ECO:0000313" key="4">
    <source>
        <dbReference type="EMBL" id="GKT23726.1"/>
    </source>
</evidence>
<dbReference type="PROSITE" id="PS50021">
    <property type="entry name" value="CH"/>
    <property type="match status" value="1"/>
</dbReference>
<evidence type="ECO:0000256" key="2">
    <source>
        <dbReference type="SAM" id="Phobius"/>
    </source>
</evidence>
<feature type="region of interest" description="Disordered" evidence="1">
    <location>
        <begin position="314"/>
        <end position="392"/>
    </location>
</feature>
<dbReference type="SMART" id="SM00033">
    <property type="entry name" value="CH"/>
    <property type="match status" value="1"/>
</dbReference>